<organism evidence="1 2">
    <name type="scientific">Dreissena polymorpha</name>
    <name type="common">Zebra mussel</name>
    <name type="synonym">Mytilus polymorpha</name>
    <dbReference type="NCBI Taxonomy" id="45954"/>
    <lineage>
        <taxon>Eukaryota</taxon>
        <taxon>Metazoa</taxon>
        <taxon>Spiralia</taxon>
        <taxon>Lophotrochozoa</taxon>
        <taxon>Mollusca</taxon>
        <taxon>Bivalvia</taxon>
        <taxon>Autobranchia</taxon>
        <taxon>Heteroconchia</taxon>
        <taxon>Euheterodonta</taxon>
        <taxon>Imparidentia</taxon>
        <taxon>Neoheterodontei</taxon>
        <taxon>Myida</taxon>
        <taxon>Dreissenoidea</taxon>
        <taxon>Dreissenidae</taxon>
        <taxon>Dreissena</taxon>
    </lineage>
</organism>
<dbReference type="EMBL" id="JAIWYP010000008">
    <property type="protein sequence ID" value="KAH3785482.1"/>
    <property type="molecule type" value="Genomic_DNA"/>
</dbReference>
<evidence type="ECO:0000313" key="1">
    <source>
        <dbReference type="EMBL" id="KAH3785482.1"/>
    </source>
</evidence>
<reference evidence="1" key="2">
    <citation type="submission" date="2020-11" db="EMBL/GenBank/DDBJ databases">
        <authorList>
            <person name="McCartney M.A."/>
            <person name="Auch B."/>
            <person name="Kono T."/>
            <person name="Mallez S."/>
            <person name="Becker A."/>
            <person name="Gohl D.M."/>
            <person name="Silverstein K.A.T."/>
            <person name="Koren S."/>
            <person name="Bechman K.B."/>
            <person name="Herman A."/>
            <person name="Abrahante J.E."/>
            <person name="Garbe J."/>
        </authorList>
    </citation>
    <scope>NUCLEOTIDE SEQUENCE</scope>
    <source>
        <strain evidence="1">Duluth1</strain>
        <tissue evidence="1">Whole animal</tissue>
    </source>
</reference>
<name>A0A9D4IUP9_DREPO</name>
<dbReference type="Proteomes" id="UP000828390">
    <property type="component" value="Unassembled WGS sequence"/>
</dbReference>
<comment type="caution">
    <text evidence="1">The sequence shown here is derived from an EMBL/GenBank/DDBJ whole genome shotgun (WGS) entry which is preliminary data.</text>
</comment>
<evidence type="ECO:0000313" key="2">
    <source>
        <dbReference type="Proteomes" id="UP000828390"/>
    </source>
</evidence>
<gene>
    <name evidence="1" type="ORF">DPMN_163572</name>
</gene>
<proteinExistence type="predicted"/>
<protein>
    <submittedName>
        <fullName evidence="1">Uncharacterized protein</fullName>
    </submittedName>
</protein>
<dbReference type="AlphaFoldDB" id="A0A9D4IUP9"/>
<reference evidence="1" key="1">
    <citation type="journal article" date="2019" name="bioRxiv">
        <title>The Genome of the Zebra Mussel, Dreissena polymorpha: A Resource for Invasive Species Research.</title>
        <authorList>
            <person name="McCartney M.A."/>
            <person name="Auch B."/>
            <person name="Kono T."/>
            <person name="Mallez S."/>
            <person name="Zhang Y."/>
            <person name="Obille A."/>
            <person name="Becker A."/>
            <person name="Abrahante J.E."/>
            <person name="Garbe J."/>
            <person name="Badalamenti J.P."/>
            <person name="Herman A."/>
            <person name="Mangelson H."/>
            <person name="Liachko I."/>
            <person name="Sullivan S."/>
            <person name="Sone E.D."/>
            <person name="Koren S."/>
            <person name="Silverstein K.A.T."/>
            <person name="Beckman K.B."/>
            <person name="Gohl D.M."/>
        </authorList>
    </citation>
    <scope>NUCLEOTIDE SEQUENCE</scope>
    <source>
        <strain evidence="1">Duluth1</strain>
        <tissue evidence="1">Whole animal</tissue>
    </source>
</reference>
<sequence>MKINHKLEPTVKTGTWKEASECNETYPAAAEVPVGDYLLRIEYQNYVLTGYSERTIDRCGMLYVNGTVQFVKNYSWDYLSAGLSLSAQVLLKITPGTLKYSTNYPEYGQYTQKYRRVWPGALERIFLTCGTL</sequence>
<keyword evidence="2" id="KW-1185">Reference proteome</keyword>
<accession>A0A9D4IUP9</accession>